<dbReference type="EMBL" id="VUAA01000010">
    <property type="protein sequence ID" value="KAA1254722.1"/>
    <property type="molecule type" value="Genomic_DNA"/>
</dbReference>
<dbReference type="AlphaFoldDB" id="A0A5B1C3P5"/>
<gene>
    <name evidence="2" type="ORF">F0M16_10675</name>
</gene>
<dbReference type="CDD" id="cd16431">
    <property type="entry name" value="IcmE"/>
    <property type="match status" value="1"/>
</dbReference>
<feature type="region of interest" description="Disordered" evidence="1">
    <location>
        <begin position="202"/>
        <end position="239"/>
    </location>
</feature>
<proteinExistence type="predicted"/>
<evidence type="ECO:0000313" key="3">
    <source>
        <dbReference type="Proteomes" id="UP000323225"/>
    </source>
</evidence>
<comment type="caution">
    <text evidence="2">The sequence shown here is derived from an EMBL/GenBank/DDBJ whole genome shotgun (WGS) entry which is preliminary data.</text>
</comment>
<feature type="compositionally biased region" description="Basic and acidic residues" evidence="1">
    <location>
        <begin position="139"/>
        <end position="150"/>
    </location>
</feature>
<feature type="compositionally biased region" description="Polar residues" evidence="1">
    <location>
        <begin position="269"/>
        <end position="288"/>
    </location>
</feature>
<evidence type="ECO:0000256" key="1">
    <source>
        <dbReference type="SAM" id="MobiDB-lite"/>
    </source>
</evidence>
<protein>
    <submittedName>
        <fullName evidence="2">Uncharacterized protein</fullName>
    </submittedName>
</protein>
<name>A0A5B1C3P5_VIBCL</name>
<reference evidence="2 3" key="1">
    <citation type="submission" date="2019-09" db="EMBL/GenBank/DDBJ databases">
        <authorList>
            <person name="Kritzky A."/>
            <person name="Schelkanova E.Y."/>
            <person name="Alkhova Z.V."/>
            <person name="Smirnova N.I."/>
        </authorList>
    </citation>
    <scope>NUCLEOTIDE SEQUENCE [LARGE SCALE GENOMIC DNA]</scope>
    <source>
        <strain evidence="2 3">M1526</strain>
    </source>
</reference>
<sequence length="492" mass="53742">MAKNKGLFKDIPLPVKVSLVACAVVMGLGTTLMFSLPSNNAMLNTDNGEVKITATPSNSQIQTAAESGQQSEIINKVYEEEKKDKLNEAINGKASYLESLKLKNEEKMTEKMDQREKEIEQKANIDAVLGLDTRVQEARKKEEVRQDRRNLNNQNQQVQQVQQPLAPAIPLFDRDAFLAQETGKLTEINQLRMATSQNIVSNGIAGNSSSTVTANYTQTGSSSGSSRGNQNTGETAPIADFLTDGSRLKDVNERAKQYQVAQLDELRKASNSAAGRPTQQGKVTSSAGVTTNSTIHDLANPMGFADTSSMAYVTPGTIYYAILEIGVNTDELSYVRSIIIQEGPLKGGVLLGMPERRGEKAVIMFNKLALNGKDYSINAVALDLETMRSGIADNVDRHTFERYMKLMGAAFISGYADSLAGSTTKTYSDGTTETITERLPDADDQIAYAIGRAGEKLVPIFEREFDRDPTVEVDSNREIAIMLLNGIQIEEQ</sequence>
<dbReference type="Proteomes" id="UP000323225">
    <property type="component" value="Unassembled WGS sequence"/>
</dbReference>
<accession>A0A5B1C3P5</accession>
<feature type="region of interest" description="Disordered" evidence="1">
    <location>
        <begin position="268"/>
        <end position="288"/>
    </location>
</feature>
<feature type="compositionally biased region" description="Low complexity" evidence="1">
    <location>
        <begin position="217"/>
        <end position="233"/>
    </location>
</feature>
<dbReference type="InterPro" id="IPR049855">
    <property type="entry name" value="DotG/IcmE-like_C"/>
</dbReference>
<organism evidence="2 3">
    <name type="scientific">Vibrio cholerae</name>
    <dbReference type="NCBI Taxonomy" id="666"/>
    <lineage>
        <taxon>Bacteria</taxon>
        <taxon>Pseudomonadati</taxon>
        <taxon>Pseudomonadota</taxon>
        <taxon>Gammaproteobacteria</taxon>
        <taxon>Vibrionales</taxon>
        <taxon>Vibrionaceae</taxon>
        <taxon>Vibrio</taxon>
    </lineage>
</organism>
<feature type="region of interest" description="Disordered" evidence="1">
    <location>
        <begin position="139"/>
        <end position="159"/>
    </location>
</feature>
<feature type="compositionally biased region" description="Polar residues" evidence="1">
    <location>
        <begin position="202"/>
        <end position="216"/>
    </location>
</feature>
<evidence type="ECO:0000313" key="2">
    <source>
        <dbReference type="EMBL" id="KAA1254722.1"/>
    </source>
</evidence>